<dbReference type="Pfam" id="PF00079">
    <property type="entry name" value="Serpin"/>
    <property type="match status" value="1"/>
</dbReference>
<evidence type="ECO:0000313" key="4">
    <source>
        <dbReference type="Proteomes" id="UP000030687"/>
    </source>
</evidence>
<dbReference type="InterPro" id="IPR000215">
    <property type="entry name" value="Serpin_fam"/>
</dbReference>
<dbReference type="SUPFAM" id="SSF56574">
    <property type="entry name" value="Serpins"/>
    <property type="match status" value="1"/>
</dbReference>
<dbReference type="EMBL" id="KI536861">
    <property type="protein sequence ID" value="ESR44200.1"/>
    <property type="molecule type" value="Genomic_DNA"/>
</dbReference>
<dbReference type="InterPro" id="IPR023796">
    <property type="entry name" value="Serpin_dom"/>
</dbReference>
<dbReference type="PROSITE" id="PS00284">
    <property type="entry name" value="SERPIN"/>
    <property type="match status" value="1"/>
</dbReference>
<accession>V4SYS5</accession>
<protein>
    <recommendedName>
        <fullName evidence="2">Serpin domain-containing protein</fullName>
    </recommendedName>
</protein>
<dbReference type="OMA" id="ASRTEHK"/>
<dbReference type="Gramene" id="ESR44200">
    <property type="protein sequence ID" value="ESR44200"/>
    <property type="gene ID" value="CICLE_v10013793mg"/>
</dbReference>
<dbReference type="PANTHER" id="PTHR11461">
    <property type="entry name" value="SERINE PROTEASE INHIBITOR, SERPIN"/>
    <property type="match status" value="1"/>
</dbReference>
<name>V4SYS5_CITCL</name>
<dbReference type="eggNOG" id="KOG2392">
    <property type="taxonomic scope" value="Eukaryota"/>
</dbReference>
<dbReference type="STRING" id="85681.V4SYS5"/>
<gene>
    <name evidence="3" type="ORF">CICLE_v10013793mg</name>
</gene>
<evidence type="ECO:0000313" key="3">
    <source>
        <dbReference type="EMBL" id="ESR44200.1"/>
    </source>
</evidence>
<reference evidence="3 4" key="1">
    <citation type="submission" date="2013-10" db="EMBL/GenBank/DDBJ databases">
        <authorList>
            <consortium name="International Citrus Genome Consortium"/>
            <person name="Jenkins J."/>
            <person name="Schmutz J."/>
            <person name="Prochnik S."/>
            <person name="Rokhsar D."/>
            <person name="Gmitter F."/>
            <person name="Ollitrault P."/>
            <person name="Machado M."/>
            <person name="Talon M."/>
            <person name="Wincker P."/>
            <person name="Jaillon O."/>
            <person name="Morgante M."/>
        </authorList>
    </citation>
    <scope>NUCLEOTIDE SEQUENCE</scope>
    <source>
        <strain evidence="4">cv. Clemenules</strain>
    </source>
</reference>
<dbReference type="GO" id="GO:0005615">
    <property type="term" value="C:extracellular space"/>
    <property type="evidence" value="ECO:0007669"/>
    <property type="project" value="InterPro"/>
</dbReference>
<dbReference type="InterPro" id="IPR036186">
    <property type="entry name" value="Serpin_sf"/>
</dbReference>
<dbReference type="Gene3D" id="3.30.497.10">
    <property type="entry name" value="Antithrombin, subunit I, domain 2"/>
    <property type="match status" value="1"/>
</dbReference>
<dbReference type="InterPro" id="IPR042185">
    <property type="entry name" value="Serpin_sf_2"/>
</dbReference>
<feature type="domain" description="Serpin" evidence="2">
    <location>
        <begin position="51"/>
        <end position="151"/>
    </location>
</feature>
<dbReference type="KEGG" id="cic:CICLE_v10013793mg"/>
<dbReference type="InterPro" id="IPR042178">
    <property type="entry name" value="Serpin_sf_1"/>
</dbReference>
<dbReference type="PANTHER" id="PTHR11461:SF340">
    <property type="entry name" value="SERPIN DOMAIN-CONTAINING PROTEIN"/>
    <property type="match status" value="1"/>
</dbReference>
<evidence type="ECO:0000259" key="2">
    <source>
        <dbReference type="Pfam" id="PF00079"/>
    </source>
</evidence>
<dbReference type="Proteomes" id="UP000030687">
    <property type="component" value="Unassembled WGS sequence"/>
</dbReference>
<dbReference type="InterPro" id="IPR023795">
    <property type="entry name" value="Serpin_CS"/>
</dbReference>
<keyword evidence="4" id="KW-1185">Reference proteome</keyword>
<comment type="similarity">
    <text evidence="1">Belongs to the serpin family.</text>
</comment>
<proteinExistence type="inferred from homology"/>
<dbReference type="Gene3D" id="2.30.39.10">
    <property type="entry name" value="Alpha-1-antitrypsin, domain 1"/>
    <property type="match status" value="2"/>
</dbReference>
<dbReference type="AlphaFoldDB" id="V4SYS5"/>
<dbReference type="GO" id="GO:0004867">
    <property type="term" value="F:serine-type endopeptidase inhibitor activity"/>
    <property type="evidence" value="ECO:0007669"/>
    <property type="project" value="InterPro"/>
</dbReference>
<dbReference type="InParanoid" id="V4SYS5"/>
<sequence length="155" mass="17746">MAKKFDASRTEHKHFHLLNGQTIQVPFMTSQEPSSPGFFNQRFKLQYEDPRDFWIPKFKFSFEFEASETMKELGGNGSSFQGWTFRAKMYHKVFIEVNEEGTEAAASNAVIAVTQCARYPIPSFVADHPFMLMIREETSNAVFFLGALLNPLSES</sequence>
<evidence type="ECO:0000256" key="1">
    <source>
        <dbReference type="ARBA" id="ARBA00009500"/>
    </source>
</evidence>
<organism evidence="3 4">
    <name type="scientific">Citrus clementina</name>
    <name type="common">Clementine</name>
    <name type="synonym">Citrus deliciosa x Citrus sinensis</name>
    <dbReference type="NCBI Taxonomy" id="85681"/>
    <lineage>
        <taxon>Eukaryota</taxon>
        <taxon>Viridiplantae</taxon>
        <taxon>Streptophyta</taxon>
        <taxon>Embryophyta</taxon>
        <taxon>Tracheophyta</taxon>
        <taxon>Spermatophyta</taxon>
        <taxon>Magnoliopsida</taxon>
        <taxon>eudicotyledons</taxon>
        <taxon>Gunneridae</taxon>
        <taxon>Pentapetalae</taxon>
        <taxon>rosids</taxon>
        <taxon>malvids</taxon>
        <taxon>Sapindales</taxon>
        <taxon>Rutaceae</taxon>
        <taxon>Aurantioideae</taxon>
        <taxon>Citrus</taxon>
    </lineage>
</organism>